<reference evidence="12" key="1">
    <citation type="submission" date="2017-02" db="UniProtKB">
        <authorList>
            <consortium name="WormBaseParasite"/>
        </authorList>
    </citation>
    <scope>IDENTIFICATION</scope>
</reference>
<reference evidence="9 11" key="2">
    <citation type="submission" date="2018-11" db="EMBL/GenBank/DDBJ databases">
        <authorList>
            <consortium name="Pathogen Informatics"/>
        </authorList>
    </citation>
    <scope>NUCLEOTIDE SEQUENCE [LARGE SCALE GENOMIC DNA]</scope>
</reference>
<proteinExistence type="inferred from homology"/>
<evidence type="ECO:0000313" key="9">
    <source>
        <dbReference type="EMBL" id="VDN59238.1"/>
    </source>
</evidence>
<dbReference type="SUPFAM" id="SSF54189">
    <property type="entry name" value="Ribosomal proteins S24e, L23 and L15e"/>
    <property type="match status" value="1"/>
</dbReference>
<dbReference type="PANTHER" id="PTHR12059">
    <property type="entry name" value="RIBOSOMAL PROTEIN L23-RELATED"/>
    <property type="match status" value="1"/>
</dbReference>
<keyword evidence="4" id="KW-0496">Mitochondrion</keyword>
<dbReference type="GO" id="GO:0005762">
    <property type="term" value="C:mitochondrial large ribosomal subunit"/>
    <property type="evidence" value="ECO:0007669"/>
    <property type="project" value="TreeGrafter"/>
</dbReference>
<sequence length="157" mass="19158">MTTRTHRLWQPGNPQLRVFLPDFWIKILQTPDYGREKLPKNCFKCEVDPRMSRYDIRQYLEKIYKLPVRDVRTAVVTGEITWDLKLDREKRKALWKEKDKKYAFVFLKKGIEFRFPEIFAKDQETENLNKIKEQQAQLSKNWDFVNRDRKNIGEWFG</sequence>
<dbReference type="STRING" id="318479.A0A0N4UDJ7"/>
<dbReference type="Proteomes" id="UP000274756">
    <property type="component" value="Unassembled WGS sequence"/>
</dbReference>
<evidence type="ECO:0000313" key="12">
    <source>
        <dbReference type="WBParaSite" id="DME_0000541201-mRNA-1"/>
    </source>
</evidence>
<evidence type="ECO:0000256" key="1">
    <source>
        <dbReference type="ARBA" id="ARBA00004173"/>
    </source>
</evidence>
<keyword evidence="3" id="KW-0689">Ribosomal protein</keyword>
<gene>
    <name evidence="9" type="ORF">DME_LOCUS9211</name>
</gene>
<keyword evidence="11" id="KW-1185">Reference proteome</keyword>
<dbReference type="Proteomes" id="UP000038040">
    <property type="component" value="Unplaced"/>
</dbReference>
<protein>
    <recommendedName>
        <fullName evidence="7">Large ribosomal subunit protein uL23m</fullName>
    </recommendedName>
    <alternativeName>
        <fullName evidence="8">39S ribosomal protein L23, mitochondrial</fullName>
    </alternativeName>
</protein>
<dbReference type="GO" id="GO:0003735">
    <property type="term" value="F:structural constituent of ribosome"/>
    <property type="evidence" value="ECO:0007669"/>
    <property type="project" value="InterPro"/>
</dbReference>
<keyword evidence="5" id="KW-0687">Ribonucleoprotein</keyword>
<evidence type="ECO:0000256" key="5">
    <source>
        <dbReference type="ARBA" id="ARBA00023274"/>
    </source>
</evidence>
<dbReference type="AlphaFoldDB" id="A0A0N4UDJ7"/>
<evidence type="ECO:0000256" key="8">
    <source>
        <dbReference type="ARBA" id="ARBA00041375"/>
    </source>
</evidence>
<dbReference type="OrthoDB" id="275582at2759"/>
<dbReference type="EMBL" id="UYYG01001178">
    <property type="protein sequence ID" value="VDN59238.1"/>
    <property type="molecule type" value="Genomic_DNA"/>
</dbReference>
<evidence type="ECO:0000256" key="3">
    <source>
        <dbReference type="ARBA" id="ARBA00022980"/>
    </source>
</evidence>
<dbReference type="GO" id="GO:0032543">
    <property type="term" value="P:mitochondrial translation"/>
    <property type="evidence" value="ECO:0007669"/>
    <property type="project" value="TreeGrafter"/>
</dbReference>
<dbReference type="Gene3D" id="3.30.70.330">
    <property type="match status" value="1"/>
</dbReference>
<evidence type="ECO:0000313" key="10">
    <source>
        <dbReference type="Proteomes" id="UP000038040"/>
    </source>
</evidence>
<dbReference type="WBParaSite" id="DME_0000541201-mRNA-1">
    <property type="protein sequence ID" value="DME_0000541201-mRNA-1"/>
    <property type="gene ID" value="DME_0000541201"/>
</dbReference>
<comment type="similarity">
    <text evidence="2">Belongs to the universal ribosomal protein uL23 family.</text>
</comment>
<dbReference type="PANTHER" id="PTHR12059:SF5">
    <property type="entry name" value="LARGE RIBOSOMAL SUBUNIT PROTEIN UL23M"/>
    <property type="match status" value="1"/>
</dbReference>
<organism evidence="10 12">
    <name type="scientific">Dracunculus medinensis</name>
    <name type="common">Guinea worm</name>
    <dbReference type="NCBI Taxonomy" id="318479"/>
    <lineage>
        <taxon>Eukaryota</taxon>
        <taxon>Metazoa</taxon>
        <taxon>Ecdysozoa</taxon>
        <taxon>Nematoda</taxon>
        <taxon>Chromadorea</taxon>
        <taxon>Rhabditida</taxon>
        <taxon>Spirurina</taxon>
        <taxon>Dracunculoidea</taxon>
        <taxon>Dracunculidae</taxon>
        <taxon>Dracunculus</taxon>
    </lineage>
</organism>
<accession>A0A0N4UDJ7</accession>
<comment type="subcellular location">
    <subcellularLocation>
        <location evidence="1">Mitochondrion</location>
    </subcellularLocation>
</comment>
<evidence type="ECO:0000256" key="7">
    <source>
        <dbReference type="ARBA" id="ARBA00039977"/>
    </source>
</evidence>
<dbReference type="FunFam" id="3.30.70.330:FF:000284">
    <property type="entry name" value="39S ribosomal protein L23, mitochondrial"/>
    <property type="match status" value="1"/>
</dbReference>
<evidence type="ECO:0000256" key="6">
    <source>
        <dbReference type="ARBA" id="ARBA00038782"/>
    </source>
</evidence>
<evidence type="ECO:0000313" key="11">
    <source>
        <dbReference type="Proteomes" id="UP000274756"/>
    </source>
</evidence>
<evidence type="ECO:0000256" key="2">
    <source>
        <dbReference type="ARBA" id="ARBA00006700"/>
    </source>
</evidence>
<dbReference type="InterPro" id="IPR013025">
    <property type="entry name" value="Ribosomal_uL23-like"/>
</dbReference>
<name>A0A0N4UDJ7_DRAME</name>
<dbReference type="InterPro" id="IPR012677">
    <property type="entry name" value="Nucleotide-bd_a/b_plait_sf"/>
</dbReference>
<comment type="subunit">
    <text evidence="6">Component of the mitochondrial ribosome large subunit (39S) which comprises a 16S rRNA and about 50 distinct proteins.</text>
</comment>
<evidence type="ECO:0000256" key="4">
    <source>
        <dbReference type="ARBA" id="ARBA00023128"/>
    </source>
</evidence>
<dbReference type="Pfam" id="PF00276">
    <property type="entry name" value="Ribosomal_L23"/>
    <property type="match status" value="1"/>
</dbReference>
<dbReference type="InterPro" id="IPR012678">
    <property type="entry name" value="Ribosomal_uL23/eL15/eS24_sf"/>
</dbReference>